<sequence length="231" mass="25990">MYADDTAILARNKNPNYIQLALNRHIKALEVWFIKWKIAINASKTEAIMFHKSTTCGNFPQLKIHNETIPWSKQCKYLGVILDTRLTWKSHFLYPSSPTPAVTRPSQSSGKTPPTWFFGHLQRKRTATPLTATNHHQDLYKKTTPPTINSQPRHQRTQKLISSCPAHVSHSIQNYHIGESRGYTAQIAPHQIVWSLLACSHLLTSALSPRISPQPSADPVIGISGIGMRAE</sequence>
<accession>A0A4Y2T4X5</accession>
<feature type="domain" description="Reverse transcriptase" evidence="1">
    <location>
        <begin position="1"/>
        <end position="82"/>
    </location>
</feature>
<reference evidence="2 3" key="1">
    <citation type="journal article" date="2019" name="Sci. Rep.">
        <title>Orb-weaving spider Araneus ventricosus genome elucidates the spidroin gene catalogue.</title>
        <authorList>
            <person name="Kono N."/>
            <person name="Nakamura H."/>
            <person name="Ohtoshi R."/>
            <person name="Moran D.A.P."/>
            <person name="Shinohara A."/>
            <person name="Yoshida Y."/>
            <person name="Fujiwara M."/>
            <person name="Mori M."/>
            <person name="Tomita M."/>
            <person name="Arakawa K."/>
        </authorList>
    </citation>
    <scope>NUCLEOTIDE SEQUENCE [LARGE SCALE GENOMIC DNA]</scope>
</reference>
<comment type="caution">
    <text evidence="2">The sequence shown here is derived from an EMBL/GenBank/DDBJ whole genome shotgun (WGS) entry which is preliminary data.</text>
</comment>
<evidence type="ECO:0000313" key="3">
    <source>
        <dbReference type="Proteomes" id="UP000499080"/>
    </source>
</evidence>
<dbReference type="PROSITE" id="PS50878">
    <property type="entry name" value="RT_POL"/>
    <property type="match status" value="1"/>
</dbReference>
<dbReference type="EMBL" id="BGPR01026154">
    <property type="protein sequence ID" value="GBN95658.1"/>
    <property type="molecule type" value="Genomic_DNA"/>
</dbReference>
<protein>
    <recommendedName>
        <fullName evidence="1">Reverse transcriptase domain-containing protein</fullName>
    </recommendedName>
</protein>
<dbReference type="OrthoDB" id="6625420at2759"/>
<name>A0A4Y2T4X5_ARAVE</name>
<dbReference type="Proteomes" id="UP000499080">
    <property type="component" value="Unassembled WGS sequence"/>
</dbReference>
<evidence type="ECO:0000259" key="1">
    <source>
        <dbReference type="PROSITE" id="PS50878"/>
    </source>
</evidence>
<dbReference type="InterPro" id="IPR000477">
    <property type="entry name" value="RT_dom"/>
</dbReference>
<dbReference type="Pfam" id="PF00078">
    <property type="entry name" value="RVT_1"/>
    <property type="match status" value="1"/>
</dbReference>
<organism evidence="2 3">
    <name type="scientific">Araneus ventricosus</name>
    <name type="common">Orbweaver spider</name>
    <name type="synonym">Epeira ventricosa</name>
    <dbReference type="NCBI Taxonomy" id="182803"/>
    <lineage>
        <taxon>Eukaryota</taxon>
        <taxon>Metazoa</taxon>
        <taxon>Ecdysozoa</taxon>
        <taxon>Arthropoda</taxon>
        <taxon>Chelicerata</taxon>
        <taxon>Arachnida</taxon>
        <taxon>Araneae</taxon>
        <taxon>Araneomorphae</taxon>
        <taxon>Entelegynae</taxon>
        <taxon>Araneoidea</taxon>
        <taxon>Araneidae</taxon>
        <taxon>Araneus</taxon>
    </lineage>
</organism>
<keyword evidence="3" id="KW-1185">Reference proteome</keyword>
<dbReference type="AlphaFoldDB" id="A0A4Y2T4X5"/>
<gene>
    <name evidence="2" type="ORF">AVEN_126852_1</name>
</gene>
<proteinExistence type="predicted"/>
<evidence type="ECO:0000313" key="2">
    <source>
        <dbReference type="EMBL" id="GBN95658.1"/>
    </source>
</evidence>